<keyword evidence="1" id="KW-0812">Transmembrane</keyword>
<dbReference type="NCBIfam" id="TIGR02523">
    <property type="entry name" value="type_IV_pilV"/>
    <property type="match status" value="1"/>
</dbReference>
<dbReference type="EMBL" id="NFZS01000001">
    <property type="protein sequence ID" value="RAO76499.1"/>
    <property type="molecule type" value="Genomic_DNA"/>
</dbReference>
<keyword evidence="3" id="KW-1185">Reference proteome</keyword>
<keyword evidence="1" id="KW-0472">Membrane</keyword>
<accession>A0A328P391</accession>
<dbReference type="Proteomes" id="UP000248926">
    <property type="component" value="Unassembled WGS sequence"/>
</dbReference>
<evidence type="ECO:0000313" key="2">
    <source>
        <dbReference type="EMBL" id="RAO76499.1"/>
    </source>
</evidence>
<protein>
    <submittedName>
        <fullName evidence="2">Type IV pilus modification protein PilV</fullName>
    </submittedName>
</protein>
<comment type="caution">
    <text evidence="2">The sequence shown here is derived from an EMBL/GenBank/DDBJ whole genome shotgun (WGS) entry which is preliminary data.</text>
</comment>
<dbReference type="RefSeq" id="WP_111980576.1">
    <property type="nucleotide sequence ID" value="NZ_NFZS01000001.1"/>
</dbReference>
<organism evidence="2 3">
    <name type="scientific">Dyella jiangningensis</name>
    <dbReference type="NCBI Taxonomy" id="1379159"/>
    <lineage>
        <taxon>Bacteria</taxon>
        <taxon>Pseudomonadati</taxon>
        <taxon>Pseudomonadota</taxon>
        <taxon>Gammaproteobacteria</taxon>
        <taxon>Lysobacterales</taxon>
        <taxon>Rhodanobacteraceae</taxon>
        <taxon>Dyella</taxon>
    </lineage>
</organism>
<proteinExistence type="predicted"/>
<feature type="transmembrane region" description="Helical" evidence="1">
    <location>
        <begin position="6"/>
        <end position="31"/>
    </location>
</feature>
<dbReference type="InterPro" id="IPR013362">
    <property type="entry name" value="Pilus_4_PilV"/>
</dbReference>
<dbReference type="OrthoDB" id="8929815at2"/>
<dbReference type="AlphaFoldDB" id="A0A328P391"/>
<evidence type="ECO:0000256" key="1">
    <source>
        <dbReference type="SAM" id="Phobius"/>
    </source>
</evidence>
<reference evidence="2 3" key="1">
    <citation type="journal article" date="2018" name="Genet. Mol. Biol.">
        <title>The genome sequence of Dyella jiangningensis FCAV SCS01 from a lignocellulose-decomposing microbial consortium metagenome reveals potential for biotechnological applications.</title>
        <authorList>
            <person name="Desiderato J.G."/>
            <person name="Alvarenga D.O."/>
            <person name="Constancio M.T.L."/>
            <person name="Alves L.M.C."/>
            <person name="Varani A.M."/>
        </authorList>
    </citation>
    <scope>NUCLEOTIDE SEQUENCE [LARGE SCALE GENOMIC DNA]</scope>
    <source>
        <strain evidence="2 3">FCAV SCS01</strain>
    </source>
</reference>
<gene>
    <name evidence="2" type="ORF">CA260_00775</name>
</gene>
<evidence type="ECO:0000313" key="3">
    <source>
        <dbReference type="Proteomes" id="UP000248926"/>
    </source>
</evidence>
<name>A0A328P391_9GAMM</name>
<sequence>MNNQRGMLLIEVLVSIFVAAIALLGTVTMMAKSTRTEMESYQRVQALTLVQDMVSRINANRQVADCYSNGTTGLTAGNVATALPICASGTTAQSATANNDLTAWQNSLRGAAEVSNGSKVGAMIGAVGCIERIGTIVQVYRVTVAWQGMAATKAPAGLACGKDQFGLDTFRRAVSVEIQIANLST</sequence>
<keyword evidence="1" id="KW-1133">Transmembrane helix</keyword>